<comment type="similarity">
    <text evidence="1 6">Belongs to the cytochrome P450 family.</text>
</comment>
<sequence length="533" mass="60937">MQIVIVGAACAVLFFAYRAYQTYLSIQNEQSLKSSKTCGTVLPGPTPAPIIGNILQIPKTHTWIHFKQWADIYGPIYRFQVGSKNNIVVSTEKIANDLLRGRGNIYSSREFLYFATELLSKNLRPLLLPYNDTWRRGRKLMHTLGMPKVVDTFRPAQSLEAKKLLHDMLEDPESYENHFERYAAGIIFRLVFGKAVETGREPYVREIYNIVHTVERVAAPGAYLCDSIPLLRYIPEFLSPFKREAKWLHNREIKMFRELQNDIRVGIKNGSAPECLTRTFLENEGEFGMTSDESAYVIGTFFEAGSGTTAGAMLTFCLAMCLHPHVQTRGQAEVDAVCGDRMPDFEDLPNLPYARAVMKEILRWRPVLAGGMPHELTKDDEYEGYKFSKGTVVHANLWAIHRNPEQYPDPETFNPDRWVNPAYPTYKEPLSVYPNLQNFSAFGFGRRICPGMNIAERSLYLLTIRLLWGFQMNKKRDASGNEIDIPYYDYDSGLSSRAKPFQFDCVARSPMRASVIRKSWDEAKATDPLRSRN</sequence>
<dbReference type="InterPro" id="IPR050364">
    <property type="entry name" value="Cytochrome_P450_fung"/>
</dbReference>
<dbReference type="Gene3D" id="1.10.630.10">
    <property type="entry name" value="Cytochrome P450"/>
    <property type="match status" value="1"/>
</dbReference>
<accession>A0A3N4K978</accession>
<evidence type="ECO:0000256" key="4">
    <source>
        <dbReference type="ARBA" id="ARBA00023004"/>
    </source>
</evidence>
<dbReference type="Pfam" id="PF00067">
    <property type="entry name" value="p450"/>
    <property type="match status" value="1"/>
</dbReference>
<keyword evidence="2 5" id="KW-0479">Metal-binding</keyword>
<evidence type="ECO:0000256" key="5">
    <source>
        <dbReference type="PIRSR" id="PIRSR602401-1"/>
    </source>
</evidence>
<dbReference type="PANTHER" id="PTHR46300">
    <property type="entry name" value="P450, PUTATIVE (EUROFUNG)-RELATED-RELATED"/>
    <property type="match status" value="1"/>
</dbReference>
<dbReference type="EMBL" id="ML119197">
    <property type="protein sequence ID" value="RPB07076.1"/>
    <property type="molecule type" value="Genomic_DNA"/>
</dbReference>
<dbReference type="OrthoDB" id="1103324at2759"/>
<dbReference type="STRING" id="1392247.A0A3N4K978"/>
<comment type="cofactor">
    <cofactor evidence="5">
        <name>heme</name>
        <dbReference type="ChEBI" id="CHEBI:30413"/>
    </cofactor>
</comment>
<dbReference type="SUPFAM" id="SSF48264">
    <property type="entry name" value="Cytochrome P450"/>
    <property type="match status" value="1"/>
</dbReference>
<keyword evidence="4 5" id="KW-0408">Iron</keyword>
<dbReference type="GO" id="GO:0004497">
    <property type="term" value="F:monooxygenase activity"/>
    <property type="evidence" value="ECO:0007669"/>
    <property type="project" value="UniProtKB-KW"/>
</dbReference>
<dbReference type="CDD" id="cd11065">
    <property type="entry name" value="CYP64-like"/>
    <property type="match status" value="1"/>
</dbReference>
<protein>
    <submittedName>
        <fullName evidence="7">Cytochrome P450</fullName>
    </submittedName>
</protein>
<dbReference type="InterPro" id="IPR002401">
    <property type="entry name" value="Cyt_P450_E_grp-I"/>
</dbReference>
<keyword evidence="5 6" id="KW-0349">Heme</keyword>
<dbReference type="GO" id="GO:0020037">
    <property type="term" value="F:heme binding"/>
    <property type="evidence" value="ECO:0007669"/>
    <property type="project" value="InterPro"/>
</dbReference>
<gene>
    <name evidence="7" type="ORF">P167DRAFT_540389</name>
</gene>
<dbReference type="PROSITE" id="PS00086">
    <property type="entry name" value="CYTOCHROME_P450"/>
    <property type="match status" value="1"/>
</dbReference>
<dbReference type="GO" id="GO:0005506">
    <property type="term" value="F:iron ion binding"/>
    <property type="evidence" value="ECO:0007669"/>
    <property type="project" value="InterPro"/>
</dbReference>
<keyword evidence="3 6" id="KW-0560">Oxidoreductase</keyword>
<evidence type="ECO:0000256" key="1">
    <source>
        <dbReference type="ARBA" id="ARBA00010617"/>
    </source>
</evidence>
<reference evidence="7 8" key="1">
    <citation type="journal article" date="2018" name="Nat. Ecol. Evol.">
        <title>Pezizomycetes genomes reveal the molecular basis of ectomycorrhizal truffle lifestyle.</title>
        <authorList>
            <person name="Murat C."/>
            <person name="Payen T."/>
            <person name="Noel B."/>
            <person name="Kuo A."/>
            <person name="Morin E."/>
            <person name="Chen J."/>
            <person name="Kohler A."/>
            <person name="Krizsan K."/>
            <person name="Balestrini R."/>
            <person name="Da Silva C."/>
            <person name="Montanini B."/>
            <person name="Hainaut M."/>
            <person name="Levati E."/>
            <person name="Barry K.W."/>
            <person name="Belfiori B."/>
            <person name="Cichocki N."/>
            <person name="Clum A."/>
            <person name="Dockter R.B."/>
            <person name="Fauchery L."/>
            <person name="Guy J."/>
            <person name="Iotti M."/>
            <person name="Le Tacon F."/>
            <person name="Lindquist E.A."/>
            <person name="Lipzen A."/>
            <person name="Malagnac F."/>
            <person name="Mello A."/>
            <person name="Molinier V."/>
            <person name="Miyauchi S."/>
            <person name="Poulain J."/>
            <person name="Riccioni C."/>
            <person name="Rubini A."/>
            <person name="Sitrit Y."/>
            <person name="Splivallo R."/>
            <person name="Traeger S."/>
            <person name="Wang M."/>
            <person name="Zifcakova L."/>
            <person name="Wipf D."/>
            <person name="Zambonelli A."/>
            <person name="Paolocci F."/>
            <person name="Nowrousian M."/>
            <person name="Ottonello S."/>
            <person name="Baldrian P."/>
            <person name="Spatafora J.W."/>
            <person name="Henrissat B."/>
            <person name="Nagy L.G."/>
            <person name="Aury J.M."/>
            <person name="Wincker P."/>
            <person name="Grigoriev I.V."/>
            <person name="Bonfante P."/>
            <person name="Martin F.M."/>
        </authorList>
    </citation>
    <scope>NUCLEOTIDE SEQUENCE [LARGE SCALE GENOMIC DNA]</scope>
    <source>
        <strain evidence="7 8">CCBAS932</strain>
    </source>
</reference>
<dbReference type="PRINTS" id="PR00463">
    <property type="entry name" value="EP450I"/>
</dbReference>
<keyword evidence="6" id="KW-0503">Monooxygenase</keyword>
<dbReference type="GO" id="GO:0016705">
    <property type="term" value="F:oxidoreductase activity, acting on paired donors, with incorporation or reduction of molecular oxygen"/>
    <property type="evidence" value="ECO:0007669"/>
    <property type="project" value="InterPro"/>
</dbReference>
<dbReference type="InterPro" id="IPR036396">
    <property type="entry name" value="Cyt_P450_sf"/>
</dbReference>
<proteinExistence type="inferred from homology"/>
<keyword evidence="8" id="KW-1185">Reference proteome</keyword>
<dbReference type="PANTHER" id="PTHR46300:SF8">
    <property type="entry name" value="CYTOCHROME P450 2E1"/>
    <property type="match status" value="1"/>
</dbReference>
<evidence type="ECO:0000256" key="3">
    <source>
        <dbReference type="ARBA" id="ARBA00023002"/>
    </source>
</evidence>
<evidence type="ECO:0000313" key="7">
    <source>
        <dbReference type="EMBL" id="RPB07076.1"/>
    </source>
</evidence>
<feature type="binding site" description="axial binding residue" evidence="5">
    <location>
        <position position="449"/>
    </location>
    <ligand>
        <name>heme</name>
        <dbReference type="ChEBI" id="CHEBI:30413"/>
    </ligand>
    <ligandPart>
        <name>Fe</name>
        <dbReference type="ChEBI" id="CHEBI:18248"/>
    </ligandPart>
</feature>
<dbReference type="PRINTS" id="PR00385">
    <property type="entry name" value="P450"/>
</dbReference>
<dbReference type="AlphaFoldDB" id="A0A3N4K978"/>
<name>A0A3N4K978_9PEZI</name>
<evidence type="ECO:0000256" key="2">
    <source>
        <dbReference type="ARBA" id="ARBA00022723"/>
    </source>
</evidence>
<dbReference type="Proteomes" id="UP000277580">
    <property type="component" value="Unassembled WGS sequence"/>
</dbReference>
<organism evidence="7 8">
    <name type="scientific">Morchella conica CCBAS932</name>
    <dbReference type="NCBI Taxonomy" id="1392247"/>
    <lineage>
        <taxon>Eukaryota</taxon>
        <taxon>Fungi</taxon>
        <taxon>Dikarya</taxon>
        <taxon>Ascomycota</taxon>
        <taxon>Pezizomycotina</taxon>
        <taxon>Pezizomycetes</taxon>
        <taxon>Pezizales</taxon>
        <taxon>Morchellaceae</taxon>
        <taxon>Morchella</taxon>
    </lineage>
</organism>
<evidence type="ECO:0000256" key="6">
    <source>
        <dbReference type="RuleBase" id="RU000461"/>
    </source>
</evidence>
<evidence type="ECO:0000313" key="8">
    <source>
        <dbReference type="Proteomes" id="UP000277580"/>
    </source>
</evidence>
<dbReference type="InParanoid" id="A0A3N4K978"/>
<dbReference type="InterPro" id="IPR001128">
    <property type="entry name" value="Cyt_P450"/>
</dbReference>
<dbReference type="InterPro" id="IPR017972">
    <property type="entry name" value="Cyt_P450_CS"/>
</dbReference>